<dbReference type="InterPro" id="IPR002035">
    <property type="entry name" value="VWF_A"/>
</dbReference>
<feature type="compositionally biased region" description="Low complexity" evidence="1">
    <location>
        <begin position="413"/>
        <end position="426"/>
    </location>
</feature>
<protein>
    <recommendedName>
        <fullName evidence="2">U-box domain-containing protein</fullName>
    </recommendedName>
</protein>
<dbReference type="PROSITE" id="PS51698">
    <property type="entry name" value="U_BOX"/>
    <property type="match status" value="1"/>
</dbReference>
<organism evidence="3 4">
    <name type="scientific">Edaphochlamys debaryana</name>
    <dbReference type="NCBI Taxonomy" id="47281"/>
    <lineage>
        <taxon>Eukaryota</taxon>
        <taxon>Viridiplantae</taxon>
        <taxon>Chlorophyta</taxon>
        <taxon>core chlorophytes</taxon>
        <taxon>Chlorophyceae</taxon>
        <taxon>CS clade</taxon>
        <taxon>Chlamydomonadales</taxon>
        <taxon>Chlamydomonadales incertae sedis</taxon>
        <taxon>Edaphochlamys</taxon>
    </lineage>
</organism>
<dbReference type="InterPro" id="IPR052079">
    <property type="entry name" value="E3_ligase/Copine_domain"/>
</dbReference>
<feature type="region of interest" description="Disordered" evidence="1">
    <location>
        <begin position="306"/>
        <end position="426"/>
    </location>
</feature>
<reference evidence="3" key="1">
    <citation type="journal article" date="2020" name="bioRxiv">
        <title>Comparative genomics of Chlamydomonas.</title>
        <authorList>
            <person name="Craig R.J."/>
            <person name="Hasan A.R."/>
            <person name="Ness R.W."/>
            <person name="Keightley P.D."/>
        </authorList>
    </citation>
    <scope>NUCLEOTIDE SEQUENCE</scope>
    <source>
        <strain evidence="3">CCAP 11/70</strain>
    </source>
</reference>
<dbReference type="InterPro" id="IPR036465">
    <property type="entry name" value="vWFA_dom_sf"/>
</dbReference>
<feature type="region of interest" description="Disordered" evidence="1">
    <location>
        <begin position="1"/>
        <end position="34"/>
    </location>
</feature>
<dbReference type="GO" id="GO:0004842">
    <property type="term" value="F:ubiquitin-protein transferase activity"/>
    <property type="evidence" value="ECO:0007669"/>
    <property type="project" value="InterPro"/>
</dbReference>
<evidence type="ECO:0000313" key="3">
    <source>
        <dbReference type="EMBL" id="KAG2495451.1"/>
    </source>
</evidence>
<dbReference type="Proteomes" id="UP000612055">
    <property type="component" value="Unassembled WGS sequence"/>
</dbReference>
<dbReference type="SUPFAM" id="SSF57850">
    <property type="entry name" value="RING/U-box"/>
    <property type="match status" value="1"/>
</dbReference>
<name>A0A835Y3U0_9CHLO</name>
<dbReference type="SMART" id="SM00327">
    <property type="entry name" value="VWA"/>
    <property type="match status" value="1"/>
</dbReference>
<evidence type="ECO:0000313" key="4">
    <source>
        <dbReference type="Proteomes" id="UP000612055"/>
    </source>
</evidence>
<dbReference type="Pfam" id="PF07002">
    <property type="entry name" value="Copine"/>
    <property type="match status" value="1"/>
</dbReference>
<dbReference type="OrthoDB" id="5855668at2759"/>
<sequence>MGTSSSKSKSERYPVPPPGGSYLPPPPQSRAGAPGTFAAFASPTLKFRAIADKYQTLDQVTDALRRGGLESSNLIVAVDFTKSNEWTGKVSFQGRSLHAIGDVASPYEEAISVIGRTLSAFDDDGLIPCYGFGDATTGDKSVFSFLAGDKPCQGLEQALWRYRELCPYVRMAGPTSFAPAIRQACSIVEASGGQYHILLLVADGQVSRSSDLPKGRFSEQEQETIDAIVEASFLPLSIIMVGVGDGPWDLMKDFDDALPQREFDNFQFVNFTDIMNSTGMDRQRRETVFALRALMEVPEQYSAIQKAGIMGSSSTAAANRSRSRRRRGNPPLDPPVPQHMLTGSGGPGPTGCGASASCSGGHGGGGLPPRPPSSGPGPARNKTMSADGSRPTGGAGASGAAAQTRNSYSGGTPADPAPAAGAQPDPMYLCPITQDLMTDPVIATDGYTYERAAITDWLKRKSVSPLTNQPMPGGAVLIPNHGLRSAIMEWKQRNGR</sequence>
<comment type="caution">
    <text evidence="3">The sequence shown here is derived from an EMBL/GenBank/DDBJ whole genome shotgun (WGS) entry which is preliminary data.</text>
</comment>
<evidence type="ECO:0000256" key="1">
    <source>
        <dbReference type="SAM" id="MobiDB-lite"/>
    </source>
</evidence>
<gene>
    <name evidence="3" type="ORF">HYH03_006397</name>
</gene>
<keyword evidence="4" id="KW-1185">Reference proteome</keyword>
<feature type="compositionally biased region" description="Pro residues" evidence="1">
    <location>
        <begin position="14"/>
        <end position="28"/>
    </location>
</feature>
<dbReference type="InterPro" id="IPR010734">
    <property type="entry name" value="Copine_C"/>
</dbReference>
<dbReference type="UniPathway" id="UPA00143"/>
<evidence type="ECO:0000259" key="2">
    <source>
        <dbReference type="PROSITE" id="PS51698"/>
    </source>
</evidence>
<dbReference type="SMART" id="SM00504">
    <property type="entry name" value="Ubox"/>
    <property type="match status" value="1"/>
</dbReference>
<dbReference type="PANTHER" id="PTHR45751">
    <property type="entry name" value="COPINE FAMILY PROTEIN 1"/>
    <property type="match status" value="1"/>
</dbReference>
<feature type="domain" description="U-box" evidence="2">
    <location>
        <begin position="423"/>
        <end position="496"/>
    </location>
</feature>
<proteinExistence type="predicted"/>
<accession>A0A835Y3U0</accession>
<dbReference type="AlphaFoldDB" id="A0A835Y3U0"/>
<dbReference type="InterPro" id="IPR013083">
    <property type="entry name" value="Znf_RING/FYVE/PHD"/>
</dbReference>
<dbReference type="Pfam" id="PF04564">
    <property type="entry name" value="U-box"/>
    <property type="match status" value="1"/>
</dbReference>
<dbReference type="GO" id="GO:0005634">
    <property type="term" value="C:nucleus"/>
    <property type="evidence" value="ECO:0007669"/>
    <property type="project" value="TreeGrafter"/>
</dbReference>
<dbReference type="InterPro" id="IPR003613">
    <property type="entry name" value="Ubox_domain"/>
</dbReference>
<dbReference type="Gene3D" id="3.30.40.10">
    <property type="entry name" value="Zinc/RING finger domain, C3HC4 (zinc finger)"/>
    <property type="match status" value="1"/>
</dbReference>
<dbReference type="GO" id="GO:0016567">
    <property type="term" value="P:protein ubiquitination"/>
    <property type="evidence" value="ECO:0007669"/>
    <property type="project" value="UniProtKB-UniPathway"/>
</dbReference>
<dbReference type="PANTHER" id="PTHR45751:SF11">
    <property type="entry name" value="COPINE FAMILY PROTEIN 2"/>
    <property type="match status" value="1"/>
</dbReference>
<dbReference type="EMBL" id="JAEHOE010000024">
    <property type="protein sequence ID" value="KAG2495451.1"/>
    <property type="molecule type" value="Genomic_DNA"/>
</dbReference>
<dbReference type="CDD" id="cd16655">
    <property type="entry name" value="RING-Ubox_WDSUB1-like"/>
    <property type="match status" value="1"/>
</dbReference>
<dbReference type="SUPFAM" id="SSF53300">
    <property type="entry name" value="vWA-like"/>
    <property type="match status" value="1"/>
</dbReference>